<reference evidence="2" key="2">
    <citation type="journal article" date="2017" name="Front. Cell. Infect. Microbiol.">
        <title>Analysis of the Salivary Gland Transcriptome of Unfed and Partially Fed Amblyomma sculptum Ticks and Descriptive Proteome of the Saliva.</title>
        <authorList>
            <person name="Esteves E."/>
            <person name="Maruyama S.R."/>
            <person name="Kawahara R."/>
            <person name="Fujita A."/>
            <person name="Martins L.A."/>
            <person name="Righi A.A."/>
            <person name="Costa F.B."/>
            <person name="Palmisano G."/>
            <person name="Labruna M.B."/>
            <person name="Sa-Nunes A."/>
            <person name="Ribeiro J.M.C."/>
            <person name="Fogaca A.C."/>
        </authorList>
    </citation>
    <scope>NUCLEOTIDE SEQUENCE</scope>
</reference>
<accession>A0A1E1XNS5</accession>
<evidence type="ECO:0000256" key="1">
    <source>
        <dbReference type="SAM" id="SignalP"/>
    </source>
</evidence>
<feature type="non-terminal residue" evidence="2">
    <location>
        <position position="1"/>
    </location>
</feature>
<keyword evidence="1" id="KW-0732">Signal</keyword>
<proteinExistence type="evidence at transcript level"/>
<dbReference type="AlphaFoldDB" id="A0A1E1XNS5"/>
<dbReference type="EMBL" id="GFAA01002813">
    <property type="protein sequence ID" value="JAU00622.1"/>
    <property type="molecule type" value="mRNA"/>
</dbReference>
<name>A0A1E1XNS5_AMBSC</name>
<feature type="chain" id="PRO_5009116203" evidence="1">
    <location>
        <begin position="19"/>
        <end position="111"/>
    </location>
</feature>
<organism evidence="2">
    <name type="scientific">Amblyomma sculptum</name>
    <name type="common">Tick</name>
    <dbReference type="NCBI Taxonomy" id="1581419"/>
    <lineage>
        <taxon>Eukaryota</taxon>
        <taxon>Metazoa</taxon>
        <taxon>Ecdysozoa</taxon>
        <taxon>Arthropoda</taxon>
        <taxon>Chelicerata</taxon>
        <taxon>Arachnida</taxon>
        <taxon>Acari</taxon>
        <taxon>Parasitiformes</taxon>
        <taxon>Ixodida</taxon>
        <taxon>Ixodoidea</taxon>
        <taxon>Ixodidae</taxon>
        <taxon>Amblyomminae</taxon>
        <taxon>Amblyomma</taxon>
    </lineage>
</organism>
<sequence>ALVALIVLVAVSPPVVRGNVLRLSRRSFLTYNTYTSNQNLTECRLPSPCGWFMYHPTERNFLHFLQVCYCPTGMRCLADRDDVSISCWVYTCKMASPDSSADPPGPMNPPV</sequence>
<protein>
    <submittedName>
        <fullName evidence="2">Putative secreted protein</fullName>
    </submittedName>
</protein>
<evidence type="ECO:0000313" key="2">
    <source>
        <dbReference type="EMBL" id="JAU00622.1"/>
    </source>
</evidence>
<reference evidence="2" key="1">
    <citation type="submission" date="2016-09" db="EMBL/GenBank/DDBJ databases">
        <authorList>
            <person name="Capua I."/>
            <person name="De Benedictis P."/>
            <person name="Joannis T."/>
            <person name="Lombin L.H."/>
            <person name="Cattoli G."/>
        </authorList>
    </citation>
    <scope>NUCLEOTIDE SEQUENCE</scope>
</reference>
<feature type="signal peptide" evidence="1">
    <location>
        <begin position="1"/>
        <end position="18"/>
    </location>
</feature>